<accession>A0ABX6P0V6</accession>
<evidence type="ECO:0000256" key="1">
    <source>
        <dbReference type="SAM" id="Phobius"/>
    </source>
</evidence>
<evidence type="ECO:0000313" key="3">
    <source>
        <dbReference type="Proteomes" id="UP000502657"/>
    </source>
</evidence>
<evidence type="ECO:0008006" key="4">
    <source>
        <dbReference type="Google" id="ProtNLM"/>
    </source>
</evidence>
<keyword evidence="1" id="KW-0472">Membrane</keyword>
<feature type="transmembrane region" description="Helical" evidence="1">
    <location>
        <begin position="92"/>
        <end position="113"/>
    </location>
</feature>
<sequence length="305" mass="32532">MQLNEQVKSQIGVLTERVKNLKATIRRVDYMLAASGFIALLTYFFPKTLSLKISSLDIPSSLFVIESSGVSGRLGALSAGGFESVSSVLLEFISSVAPIVAVGSMLMGVFFIIKGNMGSGIQVLFTGAIMFSAPSIVSGLLGSQPGESTEQHYKNDAVIRSIVNFDMSEPISHDYIGKVDGVAQRYVLAQAAILSDAGYPSSYFKSLAGDLAKQSSFLPTEKALYSIEMAAYGHPESEAIVERVNTLNGYGKVAGAINFVAQMLFVMLFLGGSALKLLRMSINKRLKAITQLVASSQAQDKGEVA</sequence>
<keyword evidence="1" id="KW-0812">Transmembrane</keyword>
<geneLocation type="plasmid" evidence="3">
    <name>paeme5</name>
</geneLocation>
<protein>
    <recommendedName>
        <fullName evidence="4">ABC transporter permease</fullName>
    </recommendedName>
</protein>
<reference evidence="2 3" key="1">
    <citation type="submission" date="2019-03" db="EMBL/GenBank/DDBJ databases">
        <title>Novel transposon Tn6433 accelerates the dissemination of tet(E) in Aeromonas from aerobic biofilm under oxytetracycline stress.</title>
        <authorList>
            <person name="Shi Y."/>
            <person name="Tian Z."/>
            <person name="Zhang Y."/>
            <person name="Zhang H."/>
            <person name="Yang M."/>
        </authorList>
    </citation>
    <scope>NUCLEOTIDE SEQUENCE [LARGE SCALE GENOMIC DNA]</scope>
    <source>
        <strain evidence="2 3">R50-22</strain>
        <plasmid evidence="3">paeme5</plasmid>
    </source>
</reference>
<keyword evidence="3" id="KW-1185">Reference proteome</keyword>
<feature type="transmembrane region" description="Helical" evidence="1">
    <location>
        <begin position="256"/>
        <end position="278"/>
    </location>
</feature>
<keyword evidence="1" id="KW-1133">Transmembrane helix</keyword>
<dbReference type="RefSeq" id="WP_171270151.1">
    <property type="nucleotide sequence ID" value="NZ_CP038446.1"/>
</dbReference>
<evidence type="ECO:0000313" key="2">
    <source>
        <dbReference type="EMBL" id="QJT41290.1"/>
    </source>
</evidence>
<dbReference type="Proteomes" id="UP000502657">
    <property type="component" value="Plasmid pAeme5"/>
</dbReference>
<keyword evidence="2" id="KW-0614">Plasmid</keyword>
<proteinExistence type="predicted"/>
<gene>
    <name evidence="2" type="ORF">E4188_22595</name>
</gene>
<feature type="transmembrane region" description="Helical" evidence="1">
    <location>
        <begin position="120"/>
        <end position="141"/>
    </location>
</feature>
<dbReference type="EMBL" id="CP038449">
    <property type="protein sequence ID" value="QJT41290.1"/>
    <property type="molecule type" value="Genomic_DNA"/>
</dbReference>
<organism evidence="2 3">
    <name type="scientific">Aeromonas media</name>
    <dbReference type="NCBI Taxonomy" id="651"/>
    <lineage>
        <taxon>Bacteria</taxon>
        <taxon>Pseudomonadati</taxon>
        <taxon>Pseudomonadota</taxon>
        <taxon>Gammaproteobacteria</taxon>
        <taxon>Aeromonadales</taxon>
        <taxon>Aeromonadaceae</taxon>
        <taxon>Aeromonas</taxon>
    </lineage>
</organism>
<name>A0ABX6P0V6_AERME</name>
<feature type="transmembrane region" description="Helical" evidence="1">
    <location>
        <begin position="28"/>
        <end position="46"/>
    </location>
</feature>